<evidence type="ECO:0000256" key="1">
    <source>
        <dbReference type="SAM" id="MobiDB-lite"/>
    </source>
</evidence>
<protein>
    <submittedName>
        <fullName evidence="2">Uncharacterized protein</fullName>
    </submittedName>
</protein>
<dbReference type="VEuPathDB" id="CryptoDB:Vbra_1209"/>
<keyword evidence="3" id="KW-1185">Reference proteome</keyword>
<evidence type="ECO:0000313" key="3">
    <source>
        <dbReference type="Proteomes" id="UP000041254"/>
    </source>
</evidence>
<organism evidence="2 3">
    <name type="scientific">Vitrella brassicaformis (strain CCMP3155)</name>
    <dbReference type="NCBI Taxonomy" id="1169540"/>
    <lineage>
        <taxon>Eukaryota</taxon>
        <taxon>Sar</taxon>
        <taxon>Alveolata</taxon>
        <taxon>Colpodellida</taxon>
        <taxon>Vitrellaceae</taxon>
        <taxon>Vitrella</taxon>
    </lineage>
</organism>
<dbReference type="Proteomes" id="UP000041254">
    <property type="component" value="Unassembled WGS sequence"/>
</dbReference>
<dbReference type="EMBL" id="CDMY01000430">
    <property type="protein sequence ID" value="CEM11999.1"/>
    <property type="molecule type" value="Genomic_DNA"/>
</dbReference>
<name>A0A0G4FFP1_VITBC</name>
<gene>
    <name evidence="2" type="ORF">Vbra_1209</name>
</gene>
<sequence length="74" mass="8188">MGMGSGLSARGPSGLTDNYAAKPSTSPIRCRLFVDMRLKRCTAKGLFNRQPLSIARPEDLKRLHLIAEASQCYY</sequence>
<feature type="region of interest" description="Disordered" evidence="1">
    <location>
        <begin position="1"/>
        <end position="23"/>
    </location>
</feature>
<proteinExistence type="predicted"/>
<accession>A0A0G4FFP1</accession>
<evidence type="ECO:0000313" key="2">
    <source>
        <dbReference type="EMBL" id="CEM11999.1"/>
    </source>
</evidence>
<reference evidence="2 3" key="1">
    <citation type="submission" date="2014-11" db="EMBL/GenBank/DDBJ databases">
        <authorList>
            <person name="Zhu J."/>
            <person name="Qi W."/>
            <person name="Song R."/>
        </authorList>
    </citation>
    <scope>NUCLEOTIDE SEQUENCE [LARGE SCALE GENOMIC DNA]</scope>
</reference>
<dbReference type="InParanoid" id="A0A0G4FFP1"/>
<dbReference type="AlphaFoldDB" id="A0A0G4FFP1"/>